<dbReference type="InterPro" id="IPR011330">
    <property type="entry name" value="Glyco_hydro/deAcase_b/a-brl"/>
</dbReference>
<dbReference type="GO" id="GO:0005975">
    <property type="term" value="P:carbohydrate metabolic process"/>
    <property type="evidence" value="ECO:0007669"/>
    <property type="project" value="InterPro"/>
</dbReference>
<evidence type="ECO:0000313" key="6">
    <source>
        <dbReference type="EMBL" id="HIU13031.1"/>
    </source>
</evidence>
<dbReference type="SUPFAM" id="SSF88713">
    <property type="entry name" value="Glycoside hydrolase/deacetylase"/>
    <property type="match status" value="1"/>
</dbReference>
<dbReference type="Proteomes" id="UP000824175">
    <property type="component" value="Unassembled WGS sequence"/>
</dbReference>
<name>A0A9D1L0G6_9FIRM</name>
<comment type="cofactor">
    <cofactor evidence="1">
        <name>Mg(2+)</name>
        <dbReference type="ChEBI" id="CHEBI:18420"/>
    </cofactor>
</comment>
<dbReference type="EMBL" id="DVMJ01000021">
    <property type="protein sequence ID" value="HIU13031.1"/>
    <property type="molecule type" value="Genomic_DNA"/>
</dbReference>
<reference evidence="6" key="1">
    <citation type="submission" date="2020-10" db="EMBL/GenBank/DDBJ databases">
        <authorList>
            <person name="Gilroy R."/>
        </authorList>
    </citation>
    <scope>NUCLEOTIDE SEQUENCE</scope>
    <source>
        <strain evidence="6">CHK195-11698</strain>
    </source>
</reference>
<organism evidence="6 7">
    <name type="scientific">Candidatus Fimiplasma intestinipullorum</name>
    <dbReference type="NCBI Taxonomy" id="2840825"/>
    <lineage>
        <taxon>Bacteria</taxon>
        <taxon>Bacillati</taxon>
        <taxon>Bacillota</taxon>
        <taxon>Clostridia</taxon>
        <taxon>Eubacteriales</taxon>
        <taxon>Candidatus Fimiplasma</taxon>
    </lineage>
</organism>
<dbReference type="GO" id="GO:0016787">
    <property type="term" value="F:hydrolase activity"/>
    <property type="evidence" value="ECO:0007669"/>
    <property type="project" value="UniProtKB-KW"/>
</dbReference>
<keyword evidence="3" id="KW-0378">Hydrolase</keyword>
<accession>A0A9D1L0G6</accession>
<evidence type="ECO:0000313" key="7">
    <source>
        <dbReference type="Proteomes" id="UP000824175"/>
    </source>
</evidence>
<dbReference type="PANTHER" id="PTHR31609:SF1">
    <property type="entry name" value="CARBOHYDRATE DEACETYLASE"/>
    <property type="match status" value="1"/>
</dbReference>
<evidence type="ECO:0000256" key="4">
    <source>
        <dbReference type="ARBA" id="ARBA00022842"/>
    </source>
</evidence>
<keyword evidence="2" id="KW-0479">Metal-binding</keyword>
<dbReference type="Pfam" id="PF04794">
    <property type="entry name" value="YdjC"/>
    <property type="match status" value="1"/>
</dbReference>
<evidence type="ECO:0000256" key="2">
    <source>
        <dbReference type="ARBA" id="ARBA00022723"/>
    </source>
</evidence>
<keyword evidence="4" id="KW-0460">Magnesium</keyword>
<evidence type="ECO:0000256" key="3">
    <source>
        <dbReference type="ARBA" id="ARBA00022801"/>
    </source>
</evidence>
<sequence>MKLLIQSDDYGITKAVSCGIIEGIKNGVIRCTGLFVNMPSSEDAAKMITDYPEVCLGIDINLVAGKPVSDPAKVPSLIKENGYFYDSRERRKRDQECESHDHMDEAETYLEAKAQIERFIALTGKKPEYLHGHAYGSPTITKVHERLSAEYGIPMTQKILADHHVKMAKSWYTVPFSLEQQLSLSTKDFLLADRGEILGSEMAAIISHCGYVDAPLFEVSSFTMIRAKDLEAMVSDEMKAWIKENHIELITYRDLQAD</sequence>
<gene>
    <name evidence="6" type="ORF">IAD15_03060</name>
</gene>
<protein>
    <submittedName>
        <fullName evidence="6">ChbG/HpnK family deacetylase</fullName>
    </submittedName>
</protein>
<dbReference type="AlphaFoldDB" id="A0A9D1L0G6"/>
<dbReference type="GO" id="GO:0019213">
    <property type="term" value="F:deacetylase activity"/>
    <property type="evidence" value="ECO:0007669"/>
    <property type="project" value="TreeGrafter"/>
</dbReference>
<evidence type="ECO:0000256" key="5">
    <source>
        <dbReference type="ARBA" id="ARBA00023277"/>
    </source>
</evidence>
<dbReference type="GO" id="GO:0046872">
    <property type="term" value="F:metal ion binding"/>
    <property type="evidence" value="ECO:0007669"/>
    <property type="project" value="UniProtKB-KW"/>
</dbReference>
<dbReference type="PANTHER" id="PTHR31609">
    <property type="entry name" value="YDJC DEACETYLASE FAMILY MEMBER"/>
    <property type="match status" value="1"/>
</dbReference>
<dbReference type="CDD" id="cd10805">
    <property type="entry name" value="YdjC_like_1"/>
    <property type="match status" value="1"/>
</dbReference>
<reference evidence="6" key="2">
    <citation type="journal article" date="2021" name="PeerJ">
        <title>Extensive microbial diversity within the chicken gut microbiome revealed by metagenomics and culture.</title>
        <authorList>
            <person name="Gilroy R."/>
            <person name="Ravi A."/>
            <person name="Getino M."/>
            <person name="Pursley I."/>
            <person name="Horton D.L."/>
            <person name="Alikhan N.F."/>
            <person name="Baker D."/>
            <person name="Gharbi K."/>
            <person name="Hall N."/>
            <person name="Watson M."/>
            <person name="Adriaenssens E.M."/>
            <person name="Foster-Nyarko E."/>
            <person name="Jarju S."/>
            <person name="Secka A."/>
            <person name="Antonio M."/>
            <person name="Oren A."/>
            <person name="Chaudhuri R.R."/>
            <person name="La Ragione R."/>
            <person name="Hildebrand F."/>
            <person name="Pallen M.J."/>
        </authorList>
    </citation>
    <scope>NUCLEOTIDE SEQUENCE</scope>
    <source>
        <strain evidence="6">CHK195-11698</strain>
    </source>
</reference>
<evidence type="ECO:0000256" key="1">
    <source>
        <dbReference type="ARBA" id="ARBA00001946"/>
    </source>
</evidence>
<keyword evidence="5" id="KW-0119">Carbohydrate metabolism</keyword>
<dbReference type="Gene3D" id="3.20.20.370">
    <property type="entry name" value="Glycoside hydrolase/deacetylase"/>
    <property type="match status" value="1"/>
</dbReference>
<proteinExistence type="predicted"/>
<comment type="caution">
    <text evidence="6">The sequence shown here is derived from an EMBL/GenBank/DDBJ whole genome shotgun (WGS) entry which is preliminary data.</text>
</comment>
<dbReference type="InterPro" id="IPR006879">
    <property type="entry name" value="YdjC-like"/>
</dbReference>